<evidence type="ECO:0000313" key="11">
    <source>
        <dbReference type="EMBL" id="SLN50590.1"/>
    </source>
</evidence>
<feature type="transmembrane region" description="Helical" evidence="8">
    <location>
        <begin position="150"/>
        <end position="165"/>
    </location>
</feature>
<accession>A0A1X6ZGT6</accession>
<dbReference type="InterPro" id="IPR038731">
    <property type="entry name" value="RgtA/B/C-like"/>
</dbReference>
<feature type="transmembrane region" description="Helical" evidence="8">
    <location>
        <begin position="69"/>
        <end position="91"/>
    </location>
</feature>
<feature type="transmembrane region" description="Helical" evidence="8">
    <location>
        <begin position="194"/>
        <end position="214"/>
    </location>
</feature>
<feature type="transmembrane region" description="Helical" evidence="8">
    <location>
        <begin position="247"/>
        <end position="268"/>
    </location>
</feature>
<gene>
    <name evidence="10" type="ORF">CLV79_106100</name>
    <name evidence="11" type="ORF">LOS8367_02280</name>
</gene>
<proteinExistence type="predicted"/>
<evidence type="ECO:0000256" key="4">
    <source>
        <dbReference type="ARBA" id="ARBA00022679"/>
    </source>
</evidence>
<dbReference type="EMBL" id="PYGB01000006">
    <property type="protein sequence ID" value="PSK86092.1"/>
    <property type="molecule type" value="Genomic_DNA"/>
</dbReference>
<evidence type="ECO:0000313" key="13">
    <source>
        <dbReference type="Proteomes" id="UP000240624"/>
    </source>
</evidence>
<feature type="transmembrane region" description="Helical" evidence="8">
    <location>
        <begin position="98"/>
        <end position="115"/>
    </location>
</feature>
<dbReference type="EMBL" id="FWFY01000006">
    <property type="protein sequence ID" value="SLN50590.1"/>
    <property type="molecule type" value="Genomic_DNA"/>
</dbReference>
<protein>
    <submittedName>
        <fullName evidence="11">Dolichyl-phosphate-mannose-protein mannosyltransferase</fullName>
    </submittedName>
</protein>
<reference evidence="10 13" key="2">
    <citation type="submission" date="2018-03" db="EMBL/GenBank/DDBJ databases">
        <title>Genomic Encyclopedia of Archaeal and Bacterial Type Strains, Phase II (KMG-II): from individual species to whole genera.</title>
        <authorList>
            <person name="Goeker M."/>
        </authorList>
    </citation>
    <scope>NUCLEOTIDE SEQUENCE [LARGE SCALE GENOMIC DNA]</scope>
    <source>
        <strain evidence="10 13">DSM 29956</strain>
    </source>
</reference>
<name>A0A1X6ZGT6_9RHOB</name>
<dbReference type="PANTHER" id="PTHR33908">
    <property type="entry name" value="MANNOSYLTRANSFERASE YKCB-RELATED"/>
    <property type="match status" value="1"/>
</dbReference>
<dbReference type="InterPro" id="IPR050297">
    <property type="entry name" value="LipidA_mod_glycosyltrf_83"/>
</dbReference>
<evidence type="ECO:0000256" key="1">
    <source>
        <dbReference type="ARBA" id="ARBA00004651"/>
    </source>
</evidence>
<evidence type="ECO:0000313" key="12">
    <source>
        <dbReference type="Proteomes" id="UP000193495"/>
    </source>
</evidence>
<keyword evidence="5 8" id="KW-0812">Transmembrane</keyword>
<dbReference type="Proteomes" id="UP000240624">
    <property type="component" value="Unassembled WGS sequence"/>
</dbReference>
<organism evidence="11 12">
    <name type="scientific">Limimaricola soesokkakensis</name>
    <dbReference type="NCBI Taxonomy" id="1343159"/>
    <lineage>
        <taxon>Bacteria</taxon>
        <taxon>Pseudomonadati</taxon>
        <taxon>Pseudomonadota</taxon>
        <taxon>Alphaproteobacteria</taxon>
        <taxon>Rhodobacterales</taxon>
        <taxon>Paracoccaceae</taxon>
        <taxon>Limimaricola</taxon>
    </lineage>
</organism>
<feature type="transmembrane region" description="Helical" evidence="8">
    <location>
        <begin position="310"/>
        <end position="327"/>
    </location>
</feature>
<dbReference type="GO" id="GO:0016763">
    <property type="term" value="F:pentosyltransferase activity"/>
    <property type="evidence" value="ECO:0007669"/>
    <property type="project" value="TreeGrafter"/>
</dbReference>
<sequence>MKADRHWIAAILLWAVAQVAWRFAQGPSLELDEAEAFYHARHLALGYNAQPPLYFWLQWAVFQVAGEGILALALLKNALLAVGGLALYAMLRRLRPPFEAGLAVMALGLLPQVLWEAQRALTHSVLAISLSLVILALADRALRGPGRASPGVWLAFGIAAGLGVISKWNVALLPAAIAVAALIRAEWRARISPAGALLAIAAASAVVAAPLWWVTGNLATASGSLHKLGIEATAPLLRAFEGLGSLAAAWLAFCGLVILVMIGIAIATRRRPCWRPDEQARLMIAVMLTGAALLAVGLVAGGATEVKDRWLLPVALFAGPLAALWAIDRLGPSGQRRLGIGLAGLWTLAFALLPVSGWVDPGYRGADFPDWAAEIEAAHPDLPIVTDSMWAAGNLAMMLPGREVRLAADADERDGAHLLISEADEATALSQRLGRDATPQGRREIAHGDEIAVFRLAIGE</sequence>
<evidence type="ECO:0000259" key="9">
    <source>
        <dbReference type="Pfam" id="PF13231"/>
    </source>
</evidence>
<evidence type="ECO:0000256" key="8">
    <source>
        <dbReference type="SAM" id="Phobius"/>
    </source>
</evidence>
<evidence type="ECO:0000256" key="7">
    <source>
        <dbReference type="ARBA" id="ARBA00023136"/>
    </source>
</evidence>
<keyword evidence="7 8" id="KW-0472">Membrane</keyword>
<evidence type="ECO:0000256" key="2">
    <source>
        <dbReference type="ARBA" id="ARBA00022475"/>
    </source>
</evidence>
<keyword evidence="2" id="KW-1003">Cell membrane</keyword>
<keyword evidence="13" id="KW-1185">Reference proteome</keyword>
<dbReference type="AlphaFoldDB" id="A0A1X6ZGT6"/>
<dbReference type="GO" id="GO:0009103">
    <property type="term" value="P:lipopolysaccharide biosynthetic process"/>
    <property type="evidence" value="ECO:0007669"/>
    <property type="project" value="UniProtKB-ARBA"/>
</dbReference>
<evidence type="ECO:0000256" key="5">
    <source>
        <dbReference type="ARBA" id="ARBA00022692"/>
    </source>
</evidence>
<dbReference type="Pfam" id="PF13231">
    <property type="entry name" value="PMT_2"/>
    <property type="match status" value="1"/>
</dbReference>
<keyword evidence="4 11" id="KW-0808">Transferase</keyword>
<feature type="domain" description="Glycosyltransferase RgtA/B/C/D-like" evidence="9">
    <location>
        <begin position="50"/>
        <end position="213"/>
    </location>
</feature>
<feature type="transmembrane region" description="Helical" evidence="8">
    <location>
        <begin position="280"/>
        <end position="304"/>
    </location>
</feature>
<dbReference type="GO" id="GO:0005886">
    <property type="term" value="C:plasma membrane"/>
    <property type="evidence" value="ECO:0007669"/>
    <property type="project" value="UniProtKB-SubCell"/>
</dbReference>
<evidence type="ECO:0000313" key="10">
    <source>
        <dbReference type="EMBL" id="PSK86092.1"/>
    </source>
</evidence>
<dbReference type="RefSeq" id="WP_165761453.1">
    <property type="nucleotide sequence ID" value="NZ_FWFY01000006.1"/>
</dbReference>
<keyword evidence="6 8" id="KW-1133">Transmembrane helix</keyword>
<evidence type="ECO:0000256" key="3">
    <source>
        <dbReference type="ARBA" id="ARBA00022676"/>
    </source>
</evidence>
<comment type="subcellular location">
    <subcellularLocation>
        <location evidence="1">Cell membrane</location>
        <topology evidence="1">Multi-pass membrane protein</topology>
    </subcellularLocation>
</comment>
<dbReference type="PANTHER" id="PTHR33908:SF11">
    <property type="entry name" value="MEMBRANE PROTEIN"/>
    <property type="match status" value="1"/>
</dbReference>
<reference evidence="11 12" key="1">
    <citation type="submission" date="2017-03" db="EMBL/GenBank/DDBJ databases">
        <authorList>
            <person name="Afonso C.L."/>
            <person name="Miller P.J."/>
            <person name="Scott M.A."/>
            <person name="Spackman E."/>
            <person name="Goraichik I."/>
            <person name="Dimitrov K.M."/>
            <person name="Suarez D.L."/>
            <person name="Swayne D.E."/>
        </authorList>
    </citation>
    <scope>NUCLEOTIDE SEQUENCE [LARGE SCALE GENOMIC DNA]</scope>
    <source>
        <strain evidence="11 12">CECT 8367</strain>
    </source>
</reference>
<feature type="transmembrane region" description="Helical" evidence="8">
    <location>
        <begin position="339"/>
        <end position="359"/>
    </location>
</feature>
<keyword evidence="3 11" id="KW-0328">Glycosyltransferase</keyword>
<dbReference type="Proteomes" id="UP000193495">
    <property type="component" value="Unassembled WGS sequence"/>
</dbReference>
<evidence type="ECO:0000256" key="6">
    <source>
        <dbReference type="ARBA" id="ARBA00022989"/>
    </source>
</evidence>